<evidence type="ECO:0000256" key="2">
    <source>
        <dbReference type="SAM" id="Phobius"/>
    </source>
</evidence>
<organism evidence="3 4">
    <name type="scientific">Candidatus Gallacutalibacter pullicola</name>
    <dbReference type="NCBI Taxonomy" id="2840830"/>
    <lineage>
        <taxon>Bacteria</taxon>
        <taxon>Bacillati</taxon>
        <taxon>Bacillota</taxon>
        <taxon>Clostridia</taxon>
        <taxon>Eubacteriales</taxon>
        <taxon>Candidatus Gallacutalibacter</taxon>
    </lineage>
</organism>
<comment type="caution">
    <text evidence="3">The sequence shown here is derived from an EMBL/GenBank/DDBJ whole genome shotgun (WGS) entry which is preliminary data.</text>
</comment>
<dbReference type="Proteomes" id="UP000886785">
    <property type="component" value="Unassembled WGS sequence"/>
</dbReference>
<evidence type="ECO:0000313" key="3">
    <source>
        <dbReference type="EMBL" id="HIR57740.1"/>
    </source>
</evidence>
<evidence type="ECO:0000256" key="1">
    <source>
        <dbReference type="SAM" id="MobiDB-lite"/>
    </source>
</evidence>
<feature type="transmembrane region" description="Helical" evidence="2">
    <location>
        <begin position="92"/>
        <end position="110"/>
    </location>
</feature>
<dbReference type="EMBL" id="DVHF01000102">
    <property type="protein sequence ID" value="HIR57740.1"/>
    <property type="molecule type" value="Genomic_DNA"/>
</dbReference>
<name>A0A9D1DRK8_9FIRM</name>
<gene>
    <name evidence="3" type="ORF">IAA54_08720</name>
</gene>
<proteinExistence type="predicted"/>
<keyword evidence="2" id="KW-0472">Membrane</keyword>
<feature type="region of interest" description="Disordered" evidence="1">
    <location>
        <begin position="1"/>
        <end position="20"/>
    </location>
</feature>
<sequence length="154" mass="17539">MLPLPQTDISPDFGRMDSESREEKQRAFEEYEARQKSRYETGKRLVYLTAGIYTVYGLLDLILNFSFGGIISFCVEIGLSIALCCGVRWVRWWLAIGNLLSSFLLLLLAFEAAPEGLPGWFWAFWAVSIAASIITAVLLIWNKSVREFLYQQAN</sequence>
<dbReference type="AlphaFoldDB" id="A0A9D1DRK8"/>
<feature type="transmembrane region" description="Helical" evidence="2">
    <location>
        <begin position="65"/>
        <end position="85"/>
    </location>
</feature>
<keyword evidence="2" id="KW-0812">Transmembrane</keyword>
<accession>A0A9D1DRK8</accession>
<protein>
    <submittedName>
        <fullName evidence="3">Uncharacterized protein</fullName>
    </submittedName>
</protein>
<evidence type="ECO:0000313" key="4">
    <source>
        <dbReference type="Proteomes" id="UP000886785"/>
    </source>
</evidence>
<reference evidence="3" key="1">
    <citation type="submission" date="2020-10" db="EMBL/GenBank/DDBJ databases">
        <authorList>
            <person name="Gilroy R."/>
        </authorList>
    </citation>
    <scope>NUCLEOTIDE SEQUENCE</scope>
    <source>
        <strain evidence="3">ChiSjej1B19-7085</strain>
    </source>
</reference>
<keyword evidence="2" id="KW-1133">Transmembrane helix</keyword>
<reference evidence="3" key="2">
    <citation type="journal article" date="2021" name="PeerJ">
        <title>Extensive microbial diversity within the chicken gut microbiome revealed by metagenomics and culture.</title>
        <authorList>
            <person name="Gilroy R."/>
            <person name="Ravi A."/>
            <person name="Getino M."/>
            <person name="Pursley I."/>
            <person name="Horton D.L."/>
            <person name="Alikhan N.F."/>
            <person name="Baker D."/>
            <person name="Gharbi K."/>
            <person name="Hall N."/>
            <person name="Watson M."/>
            <person name="Adriaenssens E.M."/>
            <person name="Foster-Nyarko E."/>
            <person name="Jarju S."/>
            <person name="Secka A."/>
            <person name="Antonio M."/>
            <person name="Oren A."/>
            <person name="Chaudhuri R.R."/>
            <person name="La Ragione R."/>
            <person name="Hildebrand F."/>
            <person name="Pallen M.J."/>
        </authorList>
    </citation>
    <scope>NUCLEOTIDE SEQUENCE</scope>
    <source>
        <strain evidence="3">ChiSjej1B19-7085</strain>
    </source>
</reference>
<feature type="transmembrane region" description="Helical" evidence="2">
    <location>
        <begin position="122"/>
        <end position="141"/>
    </location>
</feature>